<feature type="domain" description="Transposase IS66 zinc-finger binding" evidence="3">
    <location>
        <begin position="134"/>
        <end position="177"/>
    </location>
</feature>
<dbReference type="STRING" id="754502.BJG93_27610"/>
<evidence type="ECO:0000259" key="5">
    <source>
        <dbReference type="Pfam" id="PF13817"/>
    </source>
</evidence>
<evidence type="ECO:0000313" key="7">
    <source>
        <dbReference type="Proteomes" id="UP000179860"/>
    </source>
</evidence>
<dbReference type="AlphaFoldDB" id="A0A1I9YS50"/>
<feature type="domain" description="Transposase IS66 central" evidence="2">
    <location>
        <begin position="191"/>
        <end position="477"/>
    </location>
</feature>
<evidence type="ECO:0000256" key="1">
    <source>
        <dbReference type="SAM" id="MobiDB-lite"/>
    </source>
</evidence>
<sequence length="532" mass="59118">MASSDATLPDDIEALKARLLAREAALREREGELADLRDTVTTLQKTLSDRALEIEHLKLWIAKLQRMQFGRKSEKIDRQIEQLELRLEDLQADDGAATVDAPTRPRPEAGKPTGRKPLPEHLPREDIVHQPDDACCPQCGGALGDLGEDVSEQLDYVPGHWRVIRHRRLKKACTCCDCIVQGAAPSRPIDRGMPGPGLLAHVLVAKFCDHLPLYRQSVIYARDGVQLSRSTLADWVGQCSALLRPLVEVVRRYVMPASKIHADDTPVPVLEPGNGKTRTARLWTYVRDDRPAGSTEAPAVWFAYSPTRAGEYPQAHLKDFRGTLQADAFAGYNAIYEGGDVREAACMAHARRKFHDLFVARRNEVNTEALRRIGELYAIEAAIRGKPPDERRRVRQEQARPLLDAFEIWLRSTLGTVSQKGDTAKAINYALNQWAALTLYVDDGAVEIDNNAAERALRAVALGRKNFLHFGSDSGGERGAAIYTLVGTAKLNGLDPEVYLRHVIARIAEHPVNRVDELLPWVVADQLQHGIA</sequence>
<dbReference type="PANTHER" id="PTHR33678">
    <property type="entry name" value="BLL1576 PROTEIN"/>
    <property type="match status" value="1"/>
</dbReference>
<dbReference type="EMBL" id="CP017562">
    <property type="protein sequence ID" value="APA89024.1"/>
    <property type="molecule type" value="Genomic_DNA"/>
</dbReference>
<dbReference type="KEGG" id="pspw:BJG93_27610"/>
<dbReference type="Pfam" id="PF03050">
    <property type="entry name" value="DDE_Tnp_IS66"/>
    <property type="match status" value="1"/>
</dbReference>
<dbReference type="NCBIfam" id="NF033517">
    <property type="entry name" value="transpos_IS66"/>
    <property type="match status" value="1"/>
</dbReference>
<dbReference type="InterPro" id="IPR039552">
    <property type="entry name" value="IS66_C"/>
</dbReference>
<dbReference type="Pfam" id="PF13007">
    <property type="entry name" value="LZ_Tnp_IS66"/>
    <property type="match status" value="1"/>
</dbReference>
<feature type="region of interest" description="Disordered" evidence="1">
    <location>
        <begin position="93"/>
        <end position="121"/>
    </location>
</feature>
<evidence type="ECO:0000259" key="2">
    <source>
        <dbReference type="Pfam" id="PF03050"/>
    </source>
</evidence>
<gene>
    <name evidence="6" type="ORF">BJG93_27610</name>
</gene>
<name>A0A1I9YS50_9BURK</name>
<evidence type="ECO:0000259" key="3">
    <source>
        <dbReference type="Pfam" id="PF13005"/>
    </source>
</evidence>
<proteinExistence type="predicted"/>
<reference evidence="6" key="1">
    <citation type="submission" date="2016-09" db="EMBL/GenBank/DDBJ databases">
        <title>The Complete Genome of Burkholderia sprentiae wsm5005.</title>
        <authorList>
            <person name="De Meyer S."/>
            <person name="Wang P."/>
            <person name="Terpolilli J."/>
        </authorList>
    </citation>
    <scope>NUCLEOTIDE SEQUENCE [LARGE SCALE GENOMIC DNA]</scope>
    <source>
        <strain evidence="6">WSM5005</strain>
    </source>
</reference>
<dbReference type="PANTHER" id="PTHR33678:SF1">
    <property type="entry name" value="BLL1576 PROTEIN"/>
    <property type="match status" value="1"/>
</dbReference>
<dbReference type="Proteomes" id="UP000179860">
    <property type="component" value="Chromosome 2"/>
</dbReference>
<reference evidence="6" key="2">
    <citation type="submission" date="2021-06" db="EMBL/GenBank/DDBJ databases">
        <authorList>
            <person name="Rogers T.H."/>
            <person name="Ramsay J.P."/>
            <person name="Wang P."/>
            <person name="Terpolilli J."/>
        </authorList>
    </citation>
    <scope>NUCLEOTIDE SEQUENCE</scope>
    <source>
        <strain evidence="6">WSM5005</strain>
    </source>
</reference>
<dbReference type="Pfam" id="PF13005">
    <property type="entry name" value="zf-IS66"/>
    <property type="match status" value="1"/>
</dbReference>
<organism evidence="6 7">
    <name type="scientific">Paraburkholderia sprentiae WSM5005</name>
    <dbReference type="NCBI Taxonomy" id="754502"/>
    <lineage>
        <taxon>Bacteria</taxon>
        <taxon>Pseudomonadati</taxon>
        <taxon>Pseudomonadota</taxon>
        <taxon>Betaproteobacteria</taxon>
        <taxon>Burkholderiales</taxon>
        <taxon>Burkholderiaceae</taxon>
        <taxon>Paraburkholderia</taxon>
    </lineage>
</organism>
<feature type="domain" description="Transposase IS66 C-terminal" evidence="5">
    <location>
        <begin position="484"/>
        <end position="521"/>
    </location>
</feature>
<dbReference type="OrthoDB" id="9794514at2"/>
<protein>
    <submittedName>
        <fullName evidence="6">IS66 family transposase</fullName>
    </submittedName>
</protein>
<dbReference type="InterPro" id="IPR004291">
    <property type="entry name" value="Transposase_IS66_central"/>
</dbReference>
<dbReference type="Pfam" id="PF13817">
    <property type="entry name" value="DDE_Tnp_IS66_C"/>
    <property type="match status" value="1"/>
</dbReference>
<accession>A0A1I9YS50</accession>
<keyword evidence="7" id="KW-1185">Reference proteome</keyword>
<dbReference type="RefSeq" id="WP_027196541.1">
    <property type="nucleotide sequence ID" value="NZ_CP017562.2"/>
</dbReference>
<dbReference type="InterPro" id="IPR024463">
    <property type="entry name" value="Transposase_TnpC_homeodom"/>
</dbReference>
<feature type="domain" description="Transposase TnpC homeodomain" evidence="4">
    <location>
        <begin position="56"/>
        <end position="127"/>
    </location>
</feature>
<dbReference type="InterPro" id="IPR024474">
    <property type="entry name" value="Znf_dom_IS66"/>
</dbReference>
<dbReference type="InterPro" id="IPR052344">
    <property type="entry name" value="Transposase-related"/>
</dbReference>
<evidence type="ECO:0000259" key="4">
    <source>
        <dbReference type="Pfam" id="PF13007"/>
    </source>
</evidence>
<evidence type="ECO:0000313" key="6">
    <source>
        <dbReference type="EMBL" id="APA89024.1"/>
    </source>
</evidence>